<dbReference type="Proteomes" id="UP000198850">
    <property type="component" value="Unassembled WGS sequence"/>
</dbReference>
<dbReference type="RefSeq" id="WP_090560009.1">
    <property type="nucleotide sequence ID" value="NZ_FNRA01000018.1"/>
</dbReference>
<dbReference type="InterPro" id="IPR032508">
    <property type="entry name" value="FecR_C"/>
</dbReference>
<accession>A0A1H4HI14</accession>
<protein>
    <recommendedName>
        <fullName evidence="1">Protein FecR C-terminal domain-containing protein</fullName>
    </recommendedName>
</protein>
<keyword evidence="3" id="KW-1185">Reference proteome</keyword>
<dbReference type="STRING" id="425514.SAMN05443550_11840"/>
<dbReference type="GO" id="GO:0003700">
    <property type="term" value="F:DNA-binding transcription factor activity"/>
    <property type="evidence" value="ECO:0007669"/>
    <property type="project" value="InterPro"/>
</dbReference>
<reference evidence="2 3" key="1">
    <citation type="submission" date="2016-10" db="EMBL/GenBank/DDBJ databases">
        <authorList>
            <person name="de Groot N.N."/>
        </authorList>
    </citation>
    <scope>NUCLEOTIDE SEQUENCE [LARGE SCALE GENOMIC DNA]</scope>
    <source>
        <strain evidence="2 3">DSM 19033</strain>
    </source>
</reference>
<dbReference type="Pfam" id="PF16344">
    <property type="entry name" value="FecR_C"/>
    <property type="match status" value="1"/>
</dbReference>
<evidence type="ECO:0000313" key="3">
    <source>
        <dbReference type="Proteomes" id="UP000198850"/>
    </source>
</evidence>
<dbReference type="GO" id="GO:0006352">
    <property type="term" value="P:DNA-templated transcription initiation"/>
    <property type="evidence" value="ECO:0007669"/>
    <property type="project" value="InterPro"/>
</dbReference>
<dbReference type="EMBL" id="FNRA01000018">
    <property type="protein sequence ID" value="SEB21070.1"/>
    <property type="molecule type" value="Genomic_DNA"/>
</dbReference>
<dbReference type="AlphaFoldDB" id="A0A1H4HI14"/>
<dbReference type="OrthoDB" id="711087at2"/>
<name>A0A1H4HI14_9SPHI</name>
<evidence type="ECO:0000313" key="2">
    <source>
        <dbReference type="EMBL" id="SEB21070.1"/>
    </source>
</evidence>
<dbReference type="InterPro" id="IPR013325">
    <property type="entry name" value="RNA_pol_sigma_r2"/>
</dbReference>
<feature type="domain" description="Protein FecR C-terminal" evidence="1">
    <location>
        <begin position="38"/>
        <end position="74"/>
    </location>
</feature>
<organism evidence="2 3">
    <name type="scientific">Pedobacter hartonius</name>
    <dbReference type="NCBI Taxonomy" id="425514"/>
    <lineage>
        <taxon>Bacteria</taxon>
        <taxon>Pseudomonadati</taxon>
        <taxon>Bacteroidota</taxon>
        <taxon>Sphingobacteriia</taxon>
        <taxon>Sphingobacteriales</taxon>
        <taxon>Sphingobacteriaceae</taxon>
        <taxon>Pedobacter</taxon>
    </lineage>
</organism>
<gene>
    <name evidence="2" type="ORF">SAMN05443550_11840</name>
</gene>
<dbReference type="Gene3D" id="3.55.50.30">
    <property type="match status" value="1"/>
</dbReference>
<evidence type="ECO:0000259" key="1">
    <source>
        <dbReference type="Pfam" id="PF16344"/>
    </source>
</evidence>
<proteinExistence type="predicted"/>
<dbReference type="SUPFAM" id="SSF88946">
    <property type="entry name" value="Sigma2 domain of RNA polymerase sigma factors"/>
    <property type="match status" value="1"/>
</dbReference>
<sequence length="85" mass="10409">MNNLKAFNTLFDRYFVKLYHYALKYVRDEHLAEEAESRLIFREATLVEILQTLQRWYNVKISFKKHQKSEERMTVFRAINRGVDH</sequence>